<dbReference type="GO" id="GO:0051213">
    <property type="term" value="F:dioxygenase activity"/>
    <property type="evidence" value="ECO:0007669"/>
    <property type="project" value="UniProtKB-KW"/>
</dbReference>
<keyword evidence="2" id="KW-0223">Dioxygenase</keyword>
<dbReference type="EC" id="1.13.11.93" evidence="6"/>
<organism evidence="8 9">
    <name type="scientific">Tetrabaena socialis</name>
    <dbReference type="NCBI Taxonomy" id="47790"/>
    <lineage>
        <taxon>Eukaryota</taxon>
        <taxon>Viridiplantae</taxon>
        <taxon>Chlorophyta</taxon>
        <taxon>core chlorophytes</taxon>
        <taxon>Chlorophyceae</taxon>
        <taxon>CS clade</taxon>
        <taxon>Chlamydomonadales</taxon>
        <taxon>Tetrabaenaceae</taxon>
        <taxon>Tetrabaena</taxon>
    </lineage>
</organism>
<dbReference type="Pfam" id="PF07063">
    <property type="entry name" value="HGLS"/>
    <property type="match status" value="1"/>
</dbReference>
<reference evidence="8 9" key="1">
    <citation type="journal article" date="2017" name="Mol. Biol. Evol.">
        <title>The 4-celled Tetrabaena socialis nuclear genome reveals the essential components for genetic control of cell number at the origin of multicellularity in the volvocine lineage.</title>
        <authorList>
            <person name="Featherston J."/>
            <person name="Arakaki Y."/>
            <person name="Hanschen E.R."/>
            <person name="Ferris P.J."/>
            <person name="Michod R.E."/>
            <person name="Olson B.J.S.C."/>
            <person name="Nozaki H."/>
            <person name="Durand P.M."/>
        </authorList>
    </citation>
    <scope>NUCLEOTIDE SEQUENCE [LARGE SCALE GENOMIC DNA]</scope>
    <source>
        <strain evidence="8 9">NIES-571</strain>
    </source>
</reference>
<keyword evidence="4" id="KW-0408">Iron</keyword>
<evidence type="ECO:0000313" key="9">
    <source>
        <dbReference type="Proteomes" id="UP000236333"/>
    </source>
</evidence>
<dbReference type="EMBL" id="PGGS01001197">
    <property type="protein sequence ID" value="PNH00733.1"/>
    <property type="molecule type" value="Genomic_DNA"/>
</dbReference>
<dbReference type="PANTHER" id="PTHR31136:SF5">
    <property type="entry name" value="2-OXOADIPATE DIOXYGENASE_DECARBOXYLASE, CHLOROPLASTIC"/>
    <property type="match status" value="1"/>
</dbReference>
<comment type="cofactor">
    <cofactor evidence="1">
        <name>Fe(2+)</name>
        <dbReference type="ChEBI" id="CHEBI:29033"/>
    </cofactor>
</comment>
<evidence type="ECO:0000256" key="2">
    <source>
        <dbReference type="ARBA" id="ARBA00022964"/>
    </source>
</evidence>
<keyword evidence="9" id="KW-1185">Reference proteome</keyword>
<proteinExistence type="inferred from homology"/>
<evidence type="ECO:0000256" key="1">
    <source>
        <dbReference type="ARBA" id="ARBA00001954"/>
    </source>
</evidence>
<evidence type="ECO:0000256" key="5">
    <source>
        <dbReference type="ARBA" id="ARBA00035013"/>
    </source>
</evidence>
<evidence type="ECO:0000256" key="3">
    <source>
        <dbReference type="ARBA" id="ARBA00023002"/>
    </source>
</evidence>
<dbReference type="Gene3D" id="3.10.180.50">
    <property type="match status" value="1"/>
</dbReference>
<keyword evidence="3" id="KW-0560">Oxidoreductase</keyword>
<evidence type="ECO:0000256" key="6">
    <source>
        <dbReference type="ARBA" id="ARBA00035023"/>
    </source>
</evidence>
<comment type="similarity">
    <text evidence="5">Belongs to the 2-oxoadipate dioxygenase/decarboxylase family.</text>
</comment>
<dbReference type="AlphaFoldDB" id="A0A2J7ZKE4"/>
<dbReference type="OrthoDB" id="1908993at2759"/>
<sequence>MLTRRGGGVMAHGYALNHTALALHRLPPAGSGADINDFVRRLQAAGLELNEEGGLVKVSPDQLLLQCACMADRTPFAFADGGHRHIAAAYVGACGVGGLGRAVCAVAKP</sequence>
<evidence type="ECO:0000256" key="4">
    <source>
        <dbReference type="ARBA" id="ARBA00023004"/>
    </source>
</evidence>
<protein>
    <recommendedName>
        <fullName evidence="6">2-oxoadipate dioxygenase/decarboxylase</fullName>
        <ecNumber evidence="6">1.13.11.93</ecNumber>
    </recommendedName>
    <alternativeName>
        <fullName evidence="7">2-hydroxyglutarate synthase</fullName>
    </alternativeName>
</protein>
<comment type="caution">
    <text evidence="8">The sequence shown here is derived from an EMBL/GenBank/DDBJ whole genome shotgun (WGS) entry which is preliminary data.</text>
</comment>
<accession>A0A2J7ZKE4</accession>
<dbReference type="InterPro" id="IPR009770">
    <property type="entry name" value="HGLS"/>
</dbReference>
<dbReference type="Proteomes" id="UP000236333">
    <property type="component" value="Unassembled WGS sequence"/>
</dbReference>
<dbReference type="PANTHER" id="PTHR31136">
    <property type="entry name" value="DUF1338 DOMAIN-CONTAINING PROTEIN"/>
    <property type="match status" value="1"/>
</dbReference>
<evidence type="ECO:0000256" key="7">
    <source>
        <dbReference type="ARBA" id="ARBA00035045"/>
    </source>
</evidence>
<name>A0A2J7ZKE4_9CHLO</name>
<gene>
    <name evidence="8" type="ORF">TSOC_013431</name>
</gene>
<evidence type="ECO:0000313" key="8">
    <source>
        <dbReference type="EMBL" id="PNH00733.1"/>
    </source>
</evidence>